<proteinExistence type="predicted"/>
<keyword evidence="4" id="KW-1185">Reference proteome</keyword>
<dbReference type="EMBL" id="JBHMEI010000111">
    <property type="protein sequence ID" value="MFB9210073.1"/>
    <property type="molecule type" value="Genomic_DNA"/>
</dbReference>
<evidence type="ECO:0000256" key="2">
    <source>
        <dbReference type="SAM" id="Phobius"/>
    </source>
</evidence>
<keyword evidence="2" id="KW-1133">Transmembrane helix</keyword>
<evidence type="ECO:0000256" key="1">
    <source>
        <dbReference type="SAM" id="MobiDB-lite"/>
    </source>
</evidence>
<sequence length="135" mass="14465">MTVRSEPDPPPADHTGQQAAVQEPATDPIFGGGFQYSMGWARHEADMAVGFGVIMRKLPSLVGICLRLSWRADPTALVIVVVCQPIVSAATAFGLLATNRVLQRILAEGPTPPTASGPPYRRWSWSRPPASASRC</sequence>
<name>A0ABV5IZU0_9ACTN</name>
<evidence type="ECO:0000313" key="4">
    <source>
        <dbReference type="Proteomes" id="UP001589647"/>
    </source>
</evidence>
<dbReference type="RefSeq" id="WP_189651180.1">
    <property type="nucleotide sequence ID" value="NZ_BMRC01000018.1"/>
</dbReference>
<organism evidence="3 4">
    <name type="scientific">Nonomuraea spiralis</name>
    <dbReference type="NCBI Taxonomy" id="46182"/>
    <lineage>
        <taxon>Bacteria</taxon>
        <taxon>Bacillati</taxon>
        <taxon>Actinomycetota</taxon>
        <taxon>Actinomycetes</taxon>
        <taxon>Streptosporangiales</taxon>
        <taxon>Streptosporangiaceae</taxon>
        <taxon>Nonomuraea</taxon>
    </lineage>
</organism>
<dbReference type="Proteomes" id="UP001589647">
    <property type="component" value="Unassembled WGS sequence"/>
</dbReference>
<evidence type="ECO:0000313" key="3">
    <source>
        <dbReference type="EMBL" id="MFB9210073.1"/>
    </source>
</evidence>
<protein>
    <submittedName>
        <fullName evidence="3">Uncharacterized protein</fullName>
    </submittedName>
</protein>
<reference evidence="3 4" key="1">
    <citation type="submission" date="2024-09" db="EMBL/GenBank/DDBJ databases">
        <authorList>
            <person name="Sun Q."/>
            <person name="Mori K."/>
        </authorList>
    </citation>
    <scope>NUCLEOTIDE SEQUENCE [LARGE SCALE GENOMIC DNA]</scope>
    <source>
        <strain evidence="3 4">CCM 3426</strain>
    </source>
</reference>
<accession>A0ABV5IZU0</accession>
<feature type="transmembrane region" description="Helical" evidence="2">
    <location>
        <begin position="76"/>
        <end position="97"/>
    </location>
</feature>
<feature type="region of interest" description="Disordered" evidence="1">
    <location>
        <begin position="1"/>
        <end position="21"/>
    </location>
</feature>
<gene>
    <name evidence="3" type="ORF">ACFFV7_53435</name>
</gene>
<feature type="compositionally biased region" description="Low complexity" evidence="1">
    <location>
        <begin position="118"/>
        <end position="135"/>
    </location>
</feature>
<comment type="caution">
    <text evidence="3">The sequence shown here is derived from an EMBL/GenBank/DDBJ whole genome shotgun (WGS) entry which is preliminary data.</text>
</comment>
<feature type="region of interest" description="Disordered" evidence="1">
    <location>
        <begin position="110"/>
        <end position="135"/>
    </location>
</feature>
<keyword evidence="2" id="KW-0472">Membrane</keyword>
<keyword evidence="2" id="KW-0812">Transmembrane</keyword>